<gene>
    <name evidence="11" type="ORF">BASA50_001727</name>
</gene>
<keyword evidence="6" id="KW-0966">Cell projection</keyword>
<dbReference type="PANTHER" id="PTHR21502">
    <property type="entry name" value="ZINC FINGER PROTEIN DZIP1"/>
    <property type="match status" value="1"/>
</dbReference>
<feature type="compositionally biased region" description="Low complexity" evidence="9">
    <location>
        <begin position="859"/>
        <end position="882"/>
    </location>
</feature>
<feature type="compositionally biased region" description="Low complexity" evidence="9">
    <location>
        <begin position="816"/>
        <end position="837"/>
    </location>
</feature>
<evidence type="ECO:0000259" key="10">
    <source>
        <dbReference type="PROSITE" id="PS50157"/>
    </source>
</evidence>
<proteinExistence type="inferred from homology"/>
<evidence type="ECO:0000256" key="3">
    <source>
        <dbReference type="ARBA" id="ARBA00009131"/>
    </source>
</evidence>
<evidence type="ECO:0000256" key="2">
    <source>
        <dbReference type="ARBA" id="ARBA00004120"/>
    </source>
</evidence>
<keyword evidence="5" id="KW-0206">Cytoskeleton</keyword>
<feature type="region of interest" description="Disordered" evidence="9">
    <location>
        <begin position="1103"/>
        <end position="1124"/>
    </location>
</feature>
<evidence type="ECO:0000256" key="1">
    <source>
        <dbReference type="ARBA" id="ARBA00004114"/>
    </source>
</evidence>
<feature type="compositionally biased region" description="Basic and acidic residues" evidence="9">
    <location>
        <begin position="505"/>
        <end position="515"/>
    </location>
</feature>
<name>A0ABQ8FND6_9FUNG</name>
<organism evidence="11 12">
    <name type="scientific">Batrachochytrium salamandrivorans</name>
    <dbReference type="NCBI Taxonomy" id="1357716"/>
    <lineage>
        <taxon>Eukaryota</taxon>
        <taxon>Fungi</taxon>
        <taxon>Fungi incertae sedis</taxon>
        <taxon>Chytridiomycota</taxon>
        <taxon>Chytridiomycota incertae sedis</taxon>
        <taxon>Chytridiomycetes</taxon>
        <taxon>Rhizophydiales</taxon>
        <taxon>Rhizophydiales incertae sedis</taxon>
        <taxon>Batrachochytrium</taxon>
    </lineage>
</organism>
<keyword evidence="7" id="KW-0863">Zinc-finger</keyword>
<feature type="region of interest" description="Disordered" evidence="9">
    <location>
        <begin position="983"/>
        <end position="1025"/>
    </location>
</feature>
<dbReference type="PROSITE" id="PS00028">
    <property type="entry name" value="ZINC_FINGER_C2H2_1"/>
    <property type="match status" value="1"/>
</dbReference>
<dbReference type="InterPro" id="IPR051241">
    <property type="entry name" value="DZIP_RILPL"/>
</dbReference>
<evidence type="ECO:0000256" key="8">
    <source>
        <dbReference type="SAM" id="Coils"/>
    </source>
</evidence>
<feature type="domain" description="C2H2-type" evidence="10">
    <location>
        <begin position="202"/>
        <end position="229"/>
    </location>
</feature>
<comment type="caution">
    <text evidence="11">The sequence shown here is derived from an EMBL/GenBank/DDBJ whole genome shotgun (WGS) entry which is preliminary data.</text>
</comment>
<reference evidence="11 12" key="1">
    <citation type="submission" date="2021-02" db="EMBL/GenBank/DDBJ databases">
        <title>Variation within the Batrachochytrium salamandrivorans European outbreak.</title>
        <authorList>
            <person name="Kelly M."/>
            <person name="Pasmans F."/>
            <person name="Shea T.P."/>
            <person name="Munoz J.F."/>
            <person name="Carranza S."/>
            <person name="Cuomo C.A."/>
            <person name="Martel A."/>
        </authorList>
    </citation>
    <scope>NUCLEOTIDE SEQUENCE [LARGE SCALE GENOMIC DNA]</scope>
    <source>
        <strain evidence="11 12">AMFP18/2</strain>
    </source>
</reference>
<evidence type="ECO:0000256" key="4">
    <source>
        <dbReference type="ARBA" id="ARBA00023054"/>
    </source>
</evidence>
<feature type="compositionally biased region" description="Basic and acidic residues" evidence="9">
    <location>
        <begin position="933"/>
        <end position="945"/>
    </location>
</feature>
<feature type="region of interest" description="Disordered" evidence="9">
    <location>
        <begin position="705"/>
        <end position="727"/>
    </location>
</feature>
<dbReference type="InterPro" id="IPR013087">
    <property type="entry name" value="Znf_C2H2_type"/>
</dbReference>
<sequence length="1143" mass="129091">MAPVLERAGPHTYSSRKARSAIATARTSLREGHSHKPHHSSSPEIHGLSTGFQAPPRQKRSRAAAPSSQKHSQHSANANAHSHHTTSKSQSTPLLHGFYFKRRRERLNWNLLNEVDLDLILEEIDINALQNIIENITFCDIEAEDLRYIDPSFVKLFQLSQLITEFLLHSQDYLADQRDGLASEIEKTKAQLAETVAINNKQRCTLCSKSFSSECFLDSHMNRRHGAPPKQLHCVPPVLEVPVASTNPTSASSEFQRMADMIERFSTRLIDTERQLRNEAERKMEELISRDTNERKTSFDEMYKQERLRYEKELQEIKASAHQQIDEDRKNLLQEKAIFEEYRNMELKKKSHVGVIEDDDEQVNIRALPVEIKCKNDADQKHDLQREAMALALSAEIDEKQQQTLKAIQESMSKEMDRMQQTILNQQAAERNSMEKRLDSTSLEIHKMHQELIKQQELSNSNSSQRYTTEISKPFVVIEQPQISFPIKNDHESIKVIPNTYLSKTESDVDSEHDSLSSYDGNKTENEMRDEDEKWDAIMSTLQTFKEIPVPSTPWVRSLYQHDFNDIQEAKNNSSTIADQRLAKNQITMSRIYNEWNMNPSITAEYSQLSMKMFQDRFNVNLESPMLGRMRQYLEKQLDSTSALHFEKPSDSNKSVSRRGSIRDSTSSQNINQSGSRPRLIHISPVPHSVEVFDQYQPVLSPTKRNLASASTPGSPLYPQPSSFRQRHVSVATTATDMTETEESLRFKMSSIDENSPLAKSPSTSQSHSNTSLNTKARLMFSNPFKALSIDIAKKLFSSTSPNETPHIEIPPPSSLPTLSAPVSRSRNRSVRNNAHSNPPPPPPPKDYIASPLHSAVLTSESDSQSYDSTSSTGSDVSSSVASKERDGHNESDRGKQGWGHRRSSQMQSHLPPKTESHHYGTAADHFGSEPSAKIRGDQKNDGRYPSKTPPKPHADESFILPNDSSFTLSDISDVSLGPVSVHQRGELNNPDGVFRNSNRESVRNRESKAHISDESSNSSFSDPLKESITGILRDNSGISNELQKGGKVIGSRISKNAKNGVTLATYTSTTTNSYRNSSTNDRDDDILDILDEINSISDLEIPQQQQQQQHHPSSHLLQFSSQPSKNDILYEEVMDDVDEFDA</sequence>
<comment type="similarity">
    <text evidence="3">Belongs to the DZIP C2H2-type zinc-finger protein family.</text>
</comment>
<keyword evidence="7" id="KW-0862">Zinc</keyword>
<keyword evidence="4 8" id="KW-0175">Coiled coil</keyword>
<keyword evidence="5" id="KW-0963">Cytoplasm</keyword>
<keyword evidence="7" id="KW-0479">Metal-binding</keyword>
<dbReference type="PANTHER" id="PTHR21502:SF3">
    <property type="entry name" value="CILIUM ASSEMBLY PROTEIN DZIP1L"/>
    <property type="match status" value="1"/>
</dbReference>
<evidence type="ECO:0000256" key="6">
    <source>
        <dbReference type="ARBA" id="ARBA00023273"/>
    </source>
</evidence>
<keyword evidence="12" id="KW-1185">Reference proteome</keyword>
<feature type="compositionally biased region" description="Basic and acidic residues" evidence="9">
    <location>
        <begin position="998"/>
        <end position="1014"/>
    </location>
</feature>
<protein>
    <recommendedName>
        <fullName evidence="10">C2H2-type domain-containing protein</fullName>
    </recommendedName>
</protein>
<feature type="coiled-coil region" evidence="8">
    <location>
        <begin position="262"/>
        <end position="290"/>
    </location>
</feature>
<feature type="compositionally biased region" description="Polar residues" evidence="9">
    <location>
        <begin position="705"/>
        <end position="724"/>
    </location>
</feature>
<evidence type="ECO:0000256" key="5">
    <source>
        <dbReference type="ARBA" id="ARBA00023212"/>
    </source>
</evidence>
<evidence type="ECO:0000313" key="12">
    <source>
        <dbReference type="Proteomes" id="UP001648503"/>
    </source>
</evidence>
<feature type="region of interest" description="Disordered" evidence="9">
    <location>
        <begin position="644"/>
        <end position="681"/>
    </location>
</feature>
<accession>A0ABQ8FND6</accession>
<feature type="compositionally biased region" description="Basic and acidic residues" evidence="9">
    <location>
        <begin position="883"/>
        <end position="896"/>
    </location>
</feature>
<evidence type="ECO:0000313" key="11">
    <source>
        <dbReference type="EMBL" id="KAH6601202.1"/>
    </source>
</evidence>
<evidence type="ECO:0000256" key="9">
    <source>
        <dbReference type="SAM" id="MobiDB-lite"/>
    </source>
</evidence>
<dbReference type="PROSITE" id="PS50157">
    <property type="entry name" value="ZINC_FINGER_C2H2_2"/>
    <property type="match status" value="1"/>
</dbReference>
<evidence type="ECO:0000256" key="7">
    <source>
        <dbReference type="PROSITE-ProRule" id="PRU00042"/>
    </source>
</evidence>
<dbReference type="Proteomes" id="UP001648503">
    <property type="component" value="Unassembled WGS sequence"/>
</dbReference>
<dbReference type="Pfam" id="PF13815">
    <property type="entry name" value="Dzip-like_N"/>
    <property type="match status" value="1"/>
</dbReference>
<dbReference type="InterPro" id="IPR032714">
    <property type="entry name" value="DZIP1_N"/>
</dbReference>
<feature type="region of interest" description="Disordered" evidence="9">
    <location>
        <begin position="504"/>
        <end position="530"/>
    </location>
</feature>
<feature type="region of interest" description="Disordered" evidence="9">
    <location>
        <begin position="801"/>
        <end position="962"/>
    </location>
</feature>
<feature type="compositionally biased region" description="Polar residues" evidence="9">
    <location>
        <begin position="663"/>
        <end position="676"/>
    </location>
</feature>
<comment type="subcellular location">
    <subcellularLocation>
        <location evidence="2">Cytoplasm</location>
        <location evidence="2">Cytoskeleton</location>
        <location evidence="2">Cilium basal body</location>
    </subcellularLocation>
    <subcellularLocation>
        <location evidence="1">Cytoplasm</location>
        <location evidence="1">Cytoskeleton</location>
        <location evidence="1">Microtubule organizing center</location>
        <location evidence="1">Centrosome</location>
        <location evidence="1">Centriole</location>
    </subcellularLocation>
</comment>
<dbReference type="EMBL" id="JAFCIX010000016">
    <property type="protein sequence ID" value="KAH6601202.1"/>
    <property type="molecule type" value="Genomic_DNA"/>
</dbReference>
<feature type="region of interest" description="Disordered" evidence="9">
    <location>
        <begin position="1"/>
        <end position="91"/>
    </location>
</feature>